<evidence type="ECO:0000256" key="4">
    <source>
        <dbReference type="ARBA" id="ARBA00071824"/>
    </source>
</evidence>
<accession>A0A1G7LFB1</accession>
<reference evidence="6 7" key="1">
    <citation type="submission" date="2016-10" db="EMBL/GenBank/DDBJ databases">
        <authorList>
            <person name="de Groot N.N."/>
        </authorList>
    </citation>
    <scope>NUCLEOTIDE SEQUENCE [LARGE SCALE GENOMIC DNA]</scope>
    <source>
        <strain evidence="6 7">DSM 28129</strain>
    </source>
</reference>
<keyword evidence="7" id="KW-1185">Reference proteome</keyword>
<evidence type="ECO:0000259" key="5">
    <source>
        <dbReference type="Pfam" id="PF13614"/>
    </source>
</evidence>
<dbReference type="OrthoDB" id="9815116at2"/>
<organism evidence="6 7">
    <name type="scientific">Fontibacillus panacisegetis</name>
    <dbReference type="NCBI Taxonomy" id="670482"/>
    <lineage>
        <taxon>Bacteria</taxon>
        <taxon>Bacillati</taxon>
        <taxon>Bacillota</taxon>
        <taxon>Bacilli</taxon>
        <taxon>Bacillales</taxon>
        <taxon>Paenibacillaceae</taxon>
        <taxon>Fontibacillus</taxon>
    </lineage>
</organism>
<dbReference type="RefSeq" id="WP_091230010.1">
    <property type="nucleotide sequence ID" value="NZ_FNBG01000011.1"/>
</dbReference>
<dbReference type="Pfam" id="PF13614">
    <property type="entry name" value="AAA_31"/>
    <property type="match status" value="1"/>
</dbReference>
<feature type="domain" description="AAA" evidence="5">
    <location>
        <begin position="2"/>
        <end position="178"/>
    </location>
</feature>
<dbReference type="FunFam" id="3.40.50.300:FF:000285">
    <property type="entry name" value="Sporulation initiation inhibitor Soj"/>
    <property type="match status" value="1"/>
</dbReference>
<comment type="subunit">
    <text evidence="3">Dimerizes in the presence of ATP but not ADP; ATP-binding is required for double-stranded (ds)DNA-binding. Interacts with DnaA.</text>
</comment>
<protein>
    <recommendedName>
        <fullName evidence="4">Sporulation initiation inhibitor protein Soj</fullName>
    </recommendedName>
</protein>
<dbReference type="InterPro" id="IPR025669">
    <property type="entry name" value="AAA_dom"/>
</dbReference>
<dbReference type="Proteomes" id="UP000198972">
    <property type="component" value="Unassembled WGS sequence"/>
</dbReference>
<dbReference type="EMBL" id="FNBG01000011">
    <property type="protein sequence ID" value="SDF48262.1"/>
    <property type="molecule type" value="Genomic_DNA"/>
</dbReference>
<dbReference type="PANTHER" id="PTHR13696:SF52">
    <property type="entry name" value="PARA FAMILY PROTEIN CT_582"/>
    <property type="match status" value="1"/>
</dbReference>
<dbReference type="PRINTS" id="PR00091">
    <property type="entry name" value="NITROGNASEII"/>
</dbReference>
<proteinExistence type="inferred from homology"/>
<dbReference type="PIRSF" id="PIRSF009320">
    <property type="entry name" value="Nuc_binding_HP_1000"/>
    <property type="match status" value="1"/>
</dbReference>
<dbReference type="Gene3D" id="3.40.50.300">
    <property type="entry name" value="P-loop containing nucleotide triphosphate hydrolases"/>
    <property type="match status" value="1"/>
</dbReference>
<dbReference type="InterPro" id="IPR027417">
    <property type="entry name" value="P-loop_NTPase"/>
</dbReference>
<dbReference type="InterPro" id="IPR050678">
    <property type="entry name" value="DNA_Partitioning_ATPase"/>
</dbReference>
<dbReference type="PANTHER" id="PTHR13696">
    <property type="entry name" value="P-LOOP CONTAINING NUCLEOSIDE TRIPHOSPHATE HYDROLASE"/>
    <property type="match status" value="1"/>
</dbReference>
<gene>
    <name evidence="6" type="ORF">SAMN04488542_111109</name>
</gene>
<evidence type="ECO:0000256" key="2">
    <source>
        <dbReference type="ARBA" id="ARBA00049360"/>
    </source>
</evidence>
<comment type="catalytic activity">
    <reaction evidence="2">
        <text>ATP + H2O = ADP + phosphate + H(+)</text>
        <dbReference type="Rhea" id="RHEA:13065"/>
        <dbReference type="ChEBI" id="CHEBI:15377"/>
        <dbReference type="ChEBI" id="CHEBI:15378"/>
        <dbReference type="ChEBI" id="CHEBI:30616"/>
        <dbReference type="ChEBI" id="CHEBI:43474"/>
        <dbReference type="ChEBI" id="CHEBI:456216"/>
    </reaction>
</comment>
<name>A0A1G7LFB1_9BACL</name>
<dbReference type="SUPFAM" id="SSF52540">
    <property type="entry name" value="P-loop containing nucleoside triphosphate hydrolases"/>
    <property type="match status" value="1"/>
</dbReference>
<evidence type="ECO:0000313" key="6">
    <source>
        <dbReference type="EMBL" id="SDF48262.1"/>
    </source>
</evidence>
<sequence>MSKIIAIANQKGGVGKTTTSVNLGAGLASIGKKVLLIDIDPQGNTTSGVGINKADVPNCIYDVLINEVHPSEAIAHTEIEGLDIIPATIQLAGAEIELVSTISREVRLKKSLQQVKHLYDYILIDCPPSLGLLTINSLTAADSVLIPIQCEYYALEGLSQLLNTVRLVQKHLNTTLQIEGVLLTMFDARTNLGIQVIEEVKKYFQQKVYKTVIPRNVRLSEAPSHGQSIITYDPKSKGAEVYLELAKEVVSYE</sequence>
<evidence type="ECO:0000256" key="1">
    <source>
        <dbReference type="ARBA" id="ARBA00006976"/>
    </source>
</evidence>
<evidence type="ECO:0000256" key="3">
    <source>
        <dbReference type="ARBA" id="ARBA00062323"/>
    </source>
</evidence>
<dbReference type="AlphaFoldDB" id="A0A1G7LFB1"/>
<comment type="similarity">
    <text evidence="1">Belongs to the ParA family.</text>
</comment>
<evidence type="ECO:0000313" key="7">
    <source>
        <dbReference type="Proteomes" id="UP000198972"/>
    </source>
</evidence>
<dbReference type="CDD" id="cd02042">
    <property type="entry name" value="ParAB_family"/>
    <property type="match status" value="1"/>
</dbReference>
<dbReference type="STRING" id="670482.SAMN04488542_111109"/>